<reference evidence="2 3" key="1">
    <citation type="submission" date="2020-02" db="EMBL/GenBank/DDBJ databases">
        <title>Whole genome sequence of Halogeometricum borinquense strain wsp4.</title>
        <authorList>
            <person name="Verma D.K."/>
            <person name="Gopal K."/>
            <person name="Prasad E.S."/>
        </authorList>
    </citation>
    <scope>NUCLEOTIDE SEQUENCE [LARGE SCALE GENOMIC DNA]</scope>
    <source>
        <strain evidence="3">wsp4</strain>
    </source>
</reference>
<organism evidence="2 3">
    <name type="scientific">Halogeometricum borinquense</name>
    <dbReference type="NCBI Taxonomy" id="60847"/>
    <lineage>
        <taxon>Archaea</taxon>
        <taxon>Methanobacteriati</taxon>
        <taxon>Methanobacteriota</taxon>
        <taxon>Stenosarchaea group</taxon>
        <taxon>Halobacteria</taxon>
        <taxon>Halobacteriales</taxon>
        <taxon>Haloferacaceae</taxon>
        <taxon>Halogeometricum</taxon>
    </lineage>
</organism>
<evidence type="ECO:0000313" key="2">
    <source>
        <dbReference type="EMBL" id="QIB75503.1"/>
    </source>
</evidence>
<dbReference type="GeneID" id="44080752"/>
<dbReference type="AlphaFoldDB" id="A0A6C0ULP0"/>
<dbReference type="InterPro" id="IPR006311">
    <property type="entry name" value="TAT_signal"/>
</dbReference>
<accession>A0A6C0ULP0</accession>
<dbReference type="PROSITE" id="PS51318">
    <property type="entry name" value="TAT"/>
    <property type="match status" value="1"/>
</dbReference>
<evidence type="ECO:0008006" key="4">
    <source>
        <dbReference type="Google" id="ProtNLM"/>
    </source>
</evidence>
<dbReference type="EMBL" id="CP048739">
    <property type="protein sequence ID" value="QIB75503.1"/>
    <property type="molecule type" value="Genomic_DNA"/>
</dbReference>
<protein>
    <recommendedName>
        <fullName evidence="4">DUF1102 domain-containing protein</fullName>
    </recommendedName>
</protein>
<feature type="region of interest" description="Disordered" evidence="1">
    <location>
        <begin position="178"/>
        <end position="199"/>
    </location>
</feature>
<evidence type="ECO:0000313" key="3">
    <source>
        <dbReference type="Proteomes" id="UP000465846"/>
    </source>
</evidence>
<gene>
    <name evidence="2" type="ORF">G3I44_15085</name>
</gene>
<name>A0A6C0ULP0_9EURY</name>
<proteinExistence type="predicted"/>
<sequence>MAINRRNVLIGLGALVGGGGALVGTGAFTTVSAERTVSVSTAGDATAFLTITGDDEYVTDDSGDGTLTIDLGGPDGNDGASGFNEEAITTLTDVVTITNNASDGSSATVGVSTEGAADASANGSATLLLQDGNTDVAEVTFSVGGEDTNSIGSGSTKTLATGESAYLDVKIDTRQDTLDNSNAGTGDLTIVAEEGSNNP</sequence>
<dbReference type="Proteomes" id="UP000465846">
    <property type="component" value="Chromosome"/>
</dbReference>
<evidence type="ECO:0000256" key="1">
    <source>
        <dbReference type="SAM" id="MobiDB-lite"/>
    </source>
</evidence>
<dbReference type="RefSeq" id="WP_163487271.1">
    <property type="nucleotide sequence ID" value="NZ_CP048739.1"/>
</dbReference>